<reference evidence="2 3" key="1">
    <citation type="submission" date="2018-12" db="EMBL/GenBank/DDBJ databases">
        <authorList>
            <person name="Sun L."/>
            <person name="Chen Z."/>
        </authorList>
    </citation>
    <scope>NUCLEOTIDE SEQUENCE [LARGE SCALE GENOMIC DNA]</scope>
    <source>
        <strain evidence="2 3">3-5-3</strain>
    </source>
</reference>
<keyword evidence="3" id="KW-1185">Reference proteome</keyword>
<dbReference type="Gene3D" id="2.60.40.2340">
    <property type="match status" value="5"/>
</dbReference>
<dbReference type="RefSeq" id="WP_127198922.1">
    <property type="nucleotide sequence ID" value="NZ_RZNX01000003.1"/>
</dbReference>
<feature type="domain" description="DUF5018" evidence="1">
    <location>
        <begin position="199"/>
        <end position="283"/>
    </location>
</feature>
<dbReference type="AlphaFoldDB" id="A0A433XBM8"/>
<protein>
    <recommendedName>
        <fullName evidence="1">DUF5018 domain-containing protein</fullName>
    </recommendedName>
</protein>
<evidence type="ECO:0000313" key="2">
    <source>
        <dbReference type="EMBL" id="RUT31541.1"/>
    </source>
</evidence>
<name>A0A433XBM8_9BACL</name>
<dbReference type="Proteomes" id="UP000272464">
    <property type="component" value="Unassembled WGS sequence"/>
</dbReference>
<dbReference type="InterPro" id="IPR032186">
    <property type="entry name" value="DUF5018"/>
</dbReference>
<evidence type="ECO:0000313" key="3">
    <source>
        <dbReference type="Proteomes" id="UP000272464"/>
    </source>
</evidence>
<evidence type="ECO:0000259" key="1">
    <source>
        <dbReference type="Pfam" id="PF16410"/>
    </source>
</evidence>
<dbReference type="Pfam" id="PF16410">
    <property type="entry name" value="DUF5018"/>
    <property type="match status" value="1"/>
</dbReference>
<accession>A0A433XBM8</accession>
<comment type="caution">
    <text evidence="2">The sequence shown here is derived from an EMBL/GenBank/DDBJ whole genome shotgun (WGS) entry which is preliminary data.</text>
</comment>
<organism evidence="2 3">
    <name type="scientific">Paenibacillus zeisoli</name>
    <dbReference type="NCBI Taxonomy" id="2496267"/>
    <lineage>
        <taxon>Bacteria</taxon>
        <taxon>Bacillati</taxon>
        <taxon>Bacillota</taxon>
        <taxon>Bacilli</taxon>
        <taxon>Bacillales</taxon>
        <taxon>Paenibacillaceae</taxon>
        <taxon>Paenibacillus</taxon>
    </lineage>
</organism>
<gene>
    <name evidence="2" type="ORF">EJP77_09065</name>
</gene>
<sequence length="608" mass="63414">MISSCFSLLHYDNTAMAATDTISFSGPQSDVFGSDGIATDGEGGSTDISGKNIQVYGINPDGSQMSIGGMYYFDGNIHNWDNYLPLITWYDFTDKPNYGLAVKSADGSNFKLSSVNFLDWGNFDGDIYAIEAFKDGISQGRVTFLGNDSMNYVALDHTSILNTNFDNIDEFRIYRSIGTPDSYVALNDIVITDPVAPLSTTKAITAFDFGALSVTGTVDEAAKTVALTVPYGTDVTSLTPTITHTGVSISPNSGVAQDFSSPVTYTVKAEDNSTQTYTVTVTIAPNPAKAITAFDFGTLNVTGTVNEAAKTVAVTVPYGTDVTNLVPTITHTGVSISPNSGAAQDFSSPVVYTVKAADNSTQTYTVTVTVAPNPAKAIIAFDFGALSVTGTVDEAAKTVALTVPYGTDVTSLTPTITHTGVSISPNSGVAQDFSSPVTYTVKAEDNSTQTYTVTVTIAPNPAKAITAFDFGTLNVTGTVNEAAKTVAVTVPYGTDVTNLVPTITHTGVSISPNSGAAQDFSSPVVYTVKAADNSTQTYTVTVTVAPNPAKAIIAFDFGALSVTGTVDEAAKTVALTVPYGTDVTSLVPTITHTGVSISPNSGPRRRTR</sequence>
<proteinExistence type="predicted"/>
<dbReference type="OrthoDB" id="7012117at2"/>
<dbReference type="EMBL" id="RZNX01000003">
    <property type="protein sequence ID" value="RUT31541.1"/>
    <property type="molecule type" value="Genomic_DNA"/>
</dbReference>